<feature type="compositionally biased region" description="Basic and acidic residues" evidence="1">
    <location>
        <begin position="58"/>
        <end position="67"/>
    </location>
</feature>
<evidence type="ECO:0000313" key="3">
    <source>
        <dbReference type="Proteomes" id="UP000799302"/>
    </source>
</evidence>
<dbReference type="AlphaFoldDB" id="A0A6A6TV51"/>
<accession>A0A6A6TV51</accession>
<keyword evidence="3" id="KW-1185">Reference proteome</keyword>
<dbReference type="Proteomes" id="UP000799302">
    <property type="component" value="Unassembled WGS sequence"/>
</dbReference>
<evidence type="ECO:0000256" key="1">
    <source>
        <dbReference type="SAM" id="MobiDB-lite"/>
    </source>
</evidence>
<evidence type="ECO:0000313" key="2">
    <source>
        <dbReference type="EMBL" id="KAF2663959.1"/>
    </source>
</evidence>
<proteinExistence type="predicted"/>
<dbReference type="EMBL" id="MU004244">
    <property type="protein sequence ID" value="KAF2663959.1"/>
    <property type="molecule type" value="Genomic_DNA"/>
</dbReference>
<feature type="compositionally biased region" description="Polar residues" evidence="1">
    <location>
        <begin position="1"/>
        <end position="18"/>
    </location>
</feature>
<feature type="region of interest" description="Disordered" evidence="1">
    <location>
        <begin position="58"/>
        <end position="94"/>
    </location>
</feature>
<feature type="region of interest" description="Disordered" evidence="1">
    <location>
        <begin position="1"/>
        <end position="32"/>
    </location>
</feature>
<organism evidence="2 3">
    <name type="scientific">Microthyrium microscopicum</name>
    <dbReference type="NCBI Taxonomy" id="703497"/>
    <lineage>
        <taxon>Eukaryota</taxon>
        <taxon>Fungi</taxon>
        <taxon>Dikarya</taxon>
        <taxon>Ascomycota</taxon>
        <taxon>Pezizomycotina</taxon>
        <taxon>Dothideomycetes</taxon>
        <taxon>Dothideomycetes incertae sedis</taxon>
        <taxon>Microthyriales</taxon>
        <taxon>Microthyriaceae</taxon>
        <taxon>Microthyrium</taxon>
    </lineage>
</organism>
<protein>
    <submittedName>
        <fullName evidence="2">Uncharacterized protein</fullName>
    </submittedName>
</protein>
<name>A0A6A6TV51_9PEZI</name>
<reference evidence="2" key="1">
    <citation type="journal article" date="2020" name="Stud. Mycol.">
        <title>101 Dothideomycetes genomes: a test case for predicting lifestyles and emergence of pathogens.</title>
        <authorList>
            <person name="Haridas S."/>
            <person name="Albert R."/>
            <person name="Binder M."/>
            <person name="Bloem J."/>
            <person name="Labutti K."/>
            <person name="Salamov A."/>
            <person name="Andreopoulos B."/>
            <person name="Baker S."/>
            <person name="Barry K."/>
            <person name="Bills G."/>
            <person name="Bluhm B."/>
            <person name="Cannon C."/>
            <person name="Castanera R."/>
            <person name="Culley D."/>
            <person name="Daum C."/>
            <person name="Ezra D."/>
            <person name="Gonzalez J."/>
            <person name="Henrissat B."/>
            <person name="Kuo A."/>
            <person name="Liang C."/>
            <person name="Lipzen A."/>
            <person name="Lutzoni F."/>
            <person name="Magnuson J."/>
            <person name="Mondo S."/>
            <person name="Nolan M."/>
            <person name="Ohm R."/>
            <person name="Pangilinan J."/>
            <person name="Park H.-J."/>
            <person name="Ramirez L."/>
            <person name="Alfaro M."/>
            <person name="Sun H."/>
            <person name="Tritt A."/>
            <person name="Yoshinaga Y."/>
            <person name="Zwiers L.-H."/>
            <person name="Turgeon B."/>
            <person name="Goodwin S."/>
            <person name="Spatafora J."/>
            <person name="Crous P."/>
            <person name="Grigoriev I."/>
        </authorList>
    </citation>
    <scope>NUCLEOTIDE SEQUENCE</scope>
    <source>
        <strain evidence="2">CBS 115976</strain>
    </source>
</reference>
<sequence length="179" mass="20283">MLPPNKNTYPLRQYNPRSHSPELPNELTPDDVSATLRAARLARLTRLTREAEERIDKLADNLKEKHTTTSSSSSSSGNPDDDDEWEDIPSPPLPTYTYIFGPSTGETDRDLARLSTSERQRTLLEAEVADLNYIHGIPCLDPPRYSSVYGVRARLRLLRTPRLMLARMRVRAREARGAP</sequence>
<gene>
    <name evidence="2" type="ORF">BT63DRAFT_418837</name>
</gene>